<name>A0AAP0HG88_9MAGN</name>
<proteinExistence type="predicted"/>
<sequence>MLRFLDVALIFSWYKSIDFASHGELSCGNDGVTNPHWIVVVVPSAGAYSTMAPFKMF</sequence>
<gene>
    <name evidence="1" type="ORF">Scep_029722</name>
</gene>
<evidence type="ECO:0000313" key="2">
    <source>
        <dbReference type="Proteomes" id="UP001419268"/>
    </source>
</evidence>
<dbReference type="AlphaFoldDB" id="A0AAP0HG88"/>
<organism evidence="1 2">
    <name type="scientific">Stephania cephalantha</name>
    <dbReference type="NCBI Taxonomy" id="152367"/>
    <lineage>
        <taxon>Eukaryota</taxon>
        <taxon>Viridiplantae</taxon>
        <taxon>Streptophyta</taxon>
        <taxon>Embryophyta</taxon>
        <taxon>Tracheophyta</taxon>
        <taxon>Spermatophyta</taxon>
        <taxon>Magnoliopsida</taxon>
        <taxon>Ranunculales</taxon>
        <taxon>Menispermaceae</taxon>
        <taxon>Menispermoideae</taxon>
        <taxon>Cissampelideae</taxon>
        <taxon>Stephania</taxon>
    </lineage>
</organism>
<protein>
    <submittedName>
        <fullName evidence="1">Uncharacterized protein</fullName>
    </submittedName>
</protein>
<reference evidence="1 2" key="1">
    <citation type="submission" date="2024-01" db="EMBL/GenBank/DDBJ databases">
        <title>Genome assemblies of Stephania.</title>
        <authorList>
            <person name="Yang L."/>
        </authorList>
    </citation>
    <scope>NUCLEOTIDE SEQUENCE [LARGE SCALE GENOMIC DNA]</scope>
    <source>
        <strain evidence="1">JXDWG</strain>
        <tissue evidence="1">Leaf</tissue>
    </source>
</reference>
<dbReference type="Proteomes" id="UP001419268">
    <property type="component" value="Unassembled WGS sequence"/>
</dbReference>
<dbReference type="EMBL" id="JBBNAG010000013">
    <property type="protein sequence ID" value="KAK9083251.1"/>
    <property type="molecule type" value="Genomic_DNA"/>
</dbReference>
<evidence type="ECO:0000313" key="1">
    <source>
        <dbReference type="EMBL" id="KAK9083251.1"/>
    </source>
</evidence>
<accession>A0AAP0HG88</accession>
<comment type="caution">
    <text evidence="1">The sequence shown here is derived from an EMBL/GenBank/DDBJ whole genome shotgun (WGS) entry which is preliminary data.</text>
</comment>
<keyword evidence="2" id="KW-1185">Reference proteome</keyword>